<protein>
    <submittedName>
        <fullName evidence="2">C-type lectin protein</fullName>
    </submittedName>
</protein>
<evidence type="ECO:0000313" key="3">
    <source>
        <dbReference type="Proteomes" id="UP000758603"/>
    </source>
</evidence>
<evidence type="ECO:0000259" key="1">
    <source>
        <dbReference type="Pfam" id="PF03781"/>
    </source>
</evidence>
<reference evidence="2" key="1">
    <citation type="journal article" date="2021" name="Nat. Commun.">
        <title>Genetic determinants of endophytism in the Arabidopsis root mycobiome.</title>
        <authorList>
            <person name="Mesny F."/>
            <person name="Miyauchi S."/>
            <person name="Thiergart T."/>
            <person name="Pickel B."/>
            <person name="Atanasova L."/>
            <person name="Karlsson M."/>
            <person name="Huettel B."/>
            <person name="Barry K.W."/>
            <person name="Haridas S."/>
            <person name="Chen C."/>
            <person name="Bauer D."/>
            <person name="Andreopoulos W."/>
            <person name="Pangilinan J."/>
            <person name="LaButti K."/>
            <person name="Riley R."/>
            <person name="Lipzen A."/>
            <person name="Clum A."/>
            <person name="Drula E."/>
            <person name="Henrissat B."/>
            <person name="Kohler A."/>
            <person name="Grigoriev I.V."/>
            <person name="Martin F.M."/>
            <person name="Hacquard S."/>
        </authorList>
    </citation>
    <scope>NUCLEOTIDE SEQUENCE</scope>
    <source>
        <strain evidence="2">MPI-SDFR-AT-0073</strain>
    </source>
</reference>
<organism evidence="2 3">
    <name type="scientific">Truncatella angustata</name>
    <dbReference type="NCBI Taxonomy" id="152316"/>
    <lineage>
        <taxon>Eukaryota</taxon>
        <taxon>Fungi</taxon>
        <taxon>Dikarya</taxon>
        <taxon>Ascomycota</taxon>
        <taxon>Pezizomycotina</taxon>
        <taxon>Sordariomycetes</taxon>
        <taxon>Xylariomycetidae</taxon>
        <taxon>Amphisphaeriales</taxon>
        <taxon>Sporocadaceae</taxon>
        <taxon>Truncatella</taxon>
    </lineage>
</organism>
<dbReference type="Proteomes" id="UP000758603">
    <property type="component" value="Unassembled WGS sequence"/>
</dbReference>
<dbReference type="InterPro" id="IPR042095">
    <property type="entry name" value="SUMF_sf"/>
</dbReference>
<comment type="caution">
    <text evidence="2">The sequence shown here is derived from an EMBL/GenBank/DDBJ whole genome shotgun (WGS) entry which is preliminary data.</text>
</comment>
<accession>A0A9P8UPY5</accession>
<dbReference type="InterPro" id="IPR005532">
    <property type="entry name" value="SUMF_dom"/>
</dbReference>
<gene>
    <name evidence="2" type="ORF">BKA67DRAFT_622452</name>
</gene>
<dbReference type="OrthoDB" id="659at2759"/>
<dbReference type="EMBL" id="JAGPXC010000003">
    <property type="protein sequence ID" value="KAH6656045.1"/>
    <property type="molecule type" value="Genomic_DNA"/>
</dbReference>
<dbReference type="AlphaFoldDB" id="A0A9P8UPY5"/>
<dbReference type="GO" id="GO:0120147">
    <property type="term" value="F:formylglycine-generating oxidase activity"/>
    <property type="evidence" value="ECO:0007669"/>
    <property type="project" value="TreeGrafter"/>
</dbReference>
<dbReference type="PANTHER" id="PTHR23150:SF19">
    <property type="entry name" value="FORMYLGLYCINE-GENERATING ENZYME"/>
    <property type="match status" value="1"/>
</dbReference>
<keyword evidence="3" id="KW-1185">Reference proteome</keyword>
<name>A0A9P8UPY5_9PEZI</name>
<dbReference type="InterPro" id="IPR027417">
    <property type="entry name" value="P-loop_NTPase"/>
</dbReference>
<proteinExistence type="predicted"/>
<dbReference type="InterPro" id="IPR051043">
    <property type="entry name" value="Sulfatase_Mod_Factor_Kinase"/>
</dbReference>
<dbReference type="GeneID" id="70134388"/>
<dbReference type="Pfam" id="PF03781">
    <property type="entry name" value="FGE-sulfatase"/>
    <property type="match status" value="1"/>
</dbReference>
<dbReference type="InterPro" id="IPR016187">
    <property type="entry name" value="CTDL_fold"/>
</dbReference>
<dbReference type="SUPFAM" id="SSF56436">
    <property type="entry name" value="C-type lectin-like"/>
    <property type="match status" value="1"/>
</dbReference>
<evidence type="ECO:0000313" key="2">
    <source>
        <dbReference type="EMBL" id="KAH6656045.1"/>
    </source>
</evidence>
<feature type="domain" description="Sulfatase-modifying factor enzyme-like" evidence="1">
    <location>
        <begin position="420"/>
        <end position="664"/>
    </location>
</feature>
<dbReference type="Gene3D" id="3.90.1580.10">
    <property type="entry name" value="paralog of FGE (formylglycine-generating enzyme)"/>
    <property type="match status" value="1"/>
</dbReference>
<dbReference type="PANTHER" id="PTHR23150">
    <property type="entry name" value="SULFATASE MODIFYING FACTOR 1, 2"/>
    <property type="match status" value="1"/>
</dbReference>
<dbReference type="RefSeq" id="XP_045960310.1">
    <property type="nucleotide sequence ID" value="XM_046105497.1"/>
</dbReference>
<sequence length="675" mass="74375">MNLIKRLQTEATSFGFEPLLILPSGRSIQLAYGYIPLLVSFTHEDKAAKGLRKRKPDEKPKPPVYFSALELVRDERILLLTGAAGSGKTSFAKHLSYCLANGSLEAQPLVRNELGMVYDESWEAAGRVLSSYFTVDNLETLRGLRETTLPELVESWSEGVRQGARAGTSLLIILDTVEKAESREGRELLASIVAFVEKSGSARLLVLGETEALKNWVLPPAIARHELLPLLVIQRQHALDSIANWTEPATTTEKGYIKKETCVIPQGTGAGAAAALPAIFALALHASHSGSKAEDTLDAWLAVVCPSSDLASRLSVDAFDRVVATVNKQQTRPHLHRDVYPSSSRSMPWLASTGAVQQLLAARHLANLVPDAAVELFHLASSLVEPTIQSVLGTLSTSERQRAGCILSRLGDPRDLTALTIVPFGTFIFGSRTHPNSQPVEPLSLRNSFRIGIYPVVNREYALFIKETRRAWLSPDGFTPEYRNAPATDLTWFDARAYCVWLTKRWHADGSIDRAEEVRLPTEPEWERAARGNQNCTGEDCELVYPWGTKWLDDGANSDESGLNRQCAVGLFPTGRSPYGCYDMAGQVWEWCSTLWGEDMATPSFKYPYRDDDGREALCDDVPGHIRRVLRGGCFSSARAKVCCTYRGSLEPAGFWRGNGFRIVVAPVAGPMESR</sequence>
<dbReference type="SUPFAM" id="SSF52540">
    <property type="entry name" value="P-loop containing nucleoside triphosphate hydrolases"/>
    <property type="match status" value="1"/>
</dbReference>
<dbReference type="Gene3D" id="3.40.50.300">
    <property type="entry name" value="P-loop containing nucleotide triphosphate hydrolases"/>
    <property type="match status" value="1"/>
</dbReference>